<dbReference type="AlphaFoldDB" id="A0A812RHR6"/>
<evidence type="ECO:0000313" key="3">
    <source>
        <dbReference type="Proteomes" id="UP000604046"/>
    </source>
</evidence>
<dbReference type="OrthoDB" id="428501at2759"/>
<dbReference type="SUPFAM" id="SSF53098">
    <property type="entry name" value="Ribonuclease H-like"/>
    <property type="match status" value="1"/>
</dbReference>
<evidence type="ECO:0008006" key="4">
    <source>
        <dbReference type="Google" id="ProtNLM"/>
    </source>
</evidence>
<sequence>MQAPVHKKAPPPAAPVKLRRFSFRKLLRITEEWPVEMDFVLVIFAICAPKLRRAVQPVLGSRRKEKRACDFAEKLATLLVAGLCMHIVHFADETQTRLHVYAVYVSSASDLRSSKKCSGEEGPIHVEGLQTFTKLSAVCCILDVFERPTRLLNALPVAVHWDTAPLLEWTVGEVAGALPLAVGGGGDLDLGFALVATSPSATKRRERCLCTMALAWGEPGPLDRMEPGLRLATWALQTCECSGSVSTVSGTGAVGAPADSAADKGPSACANEHAVGGPRSICHVPPAIIAAQNHEDVSSLSYAPSLPDPSSDADPQGDAVEEIDLDEPRESPQARTLPVPDTPTLEQRALHNPTHAPYAPWCHHYVSGKAPESGHRRQNKHEDKEVPILQFDYQFFGRDGQLVEEESRAATALCGTDTSSGWPFMVFVPQKGSNAYVVRDVVSWIKRLGYAKVVFQHDQESALRSVAKQVQHELGHDHVHIRASPRYSHASQGGVENCNRILAGMLRTWLSALNEAYPQTREPLDINHAVVPWLCRWCAFVWARYHVQADKMTPFRIVSGREYTTPIVQFGEVVLAKDPNTKALNKAKPRWFKGVFVGRLELDDSAVLLTDAGAIAVRTVRRLPFEDQHDRTYLDAACGLPWSPNGKRTKVQAEASKVVAVPAPAAEPVSVPPSQPAASRPNQVESETALLRPPAMPDVVVSDTGIPASARDSPVPGPPLSEAQGMTPDSSHRMTMTPPTPPSPFAHDVPSTVARDVPRPNSPFRGSGSFHVERELATPTGVNAVPRPNPAAGVDKRSLPEPSEPTTAAAESMPKVPKVGTISSVLQQIQEWARDGQWEQKVSSVLDLLDTQLDPREVEKARNAQMATLVEKGFAIPRLNSNMPRKSKLFNYKWVDEIKRGVYRSRFTCADVKKKYSKQELEEETNTFAPTPYEESHILLELKCLKNGWHMM</sequence>
<dbReference type="EMBL" id="CAJNDS010002332">
    <property type="protein sequence ID" value="CAE7436624.1"/>
    <property type="molecule type" value="Genomic_DNA"/>
</dbReference>
<evidence type="ECO:0000256" key="1">
    <source>
        <dbReference type="SAM" id="MobiDB-lite"/>
    </source>
</evidence>
<organism evidence="2 3">
    <name type="scientific">Symbiodinium natans</name>
    <dbReference type="NCBI Taxonomy" id="878477"/>
    <lineage>
        <taxon>Eukaryota</taxon>
        <taxon>Sar</taxon>
        <taxon>Alveolata</taxon>
        <taxon>Dinophyceae</taxon>
        <taxon>Suessiales</taxon>
        <taxon>Symbiodiniaceae</taxon>
        <taxon>Symbiodinium</taxon>
    </lineage>
</organism>
<dbReference type="InterPro" id="IPR036397">
    <property type="entry name" value="RNaseH_sf"/>
</dbReference>
<feature type="region of interest" description="Disordered" evidence="1">
    <location>
        <begin position="665"/>
        <end position="815"/>
    </location>
</feature>
<dbReference type="Gene3D" id="3.30.420.10">
    <property type="entry name" value="Ribonuclease H-like superfamily/Ribonuclease H"/>
    <property type="match status" value="1"/>
</dbReference>
<evidence type="ECO:0000313" key="2">
    <source>
        <dbReference type="EMBL" id="CAE7436624.1"/>
    </source>
</evidence>
<dbReference type="GO" id="GO:0003676">
    <property type="term" value="F:nucleic acid binding"/>
    <property type="evidence" value="ECO:0007669"/>
    <property type="project" value="InterPro"/>
</dbReference>
<protein>
    <recommendedName>
        <fullName evidence="4">Integrase catalytic domain-containing protein</fullName>
    </recommendedName>
</protein>
<comment type="caution">
    <text evidence="2">The sequence shown here is derived from an EMBL/GenBank/DDBJ whole genome shotgun (WGS) entry which is preliminary data.</text>
</comment>
<feature type="region of interest" description="Disordered" evidence="1">
    <location>
        <begin position="299"/>
        <end position="318"/>
    </location>
</feature>
<feature type="region of interest" description="Disordered" evidence="1">
    <location>
        <begin position="324"/>
        <end position="344"/>
    </location>
</feature>
<gene>
    <name evidence="2" type="ORF">SNAT2548_LOCUS23725</name>
</gene>
<dbReference type="InterPro" id="IPR012337">
    <property type="entry name" value="RNaseH-like_sf"/>
</dbReference>
<proteinExistence type="predicted"/>
<reference evidence="2" key="1">
    <citation type="submission" date="2021-02" db="EMBL/GenBank/DDBJ databases">
        <authorList>
            <person name="Dougan E. K."/>
            <person name="Rhodes N."/>
            <person name="Thang M."/>
            <person name="Chan C."/>
        </authorList>
    </citation>
    <scope>NUCLEOTIDE SEQUENCE</scope>
</reference>
<keyword evidence="3" id="KW-1185">Reference proteome</keyword>
<feature type="compositionally biased region" description="Low complexity" evidence="1">
    <location>
        <begin position="299"/>
        <end position="314"/>
    </location>
</feature>
<accession>A0A812RHR6</accession>
<name>A0A812RHR6_9DINO</name>
<dbReference type="Proteomes" id="UP000604046">
    <property type="component" value="Unassembled WGS sequence"/>
</dbReference>